<gene>
    <name evidence="1" type="ORF">GCM10009716_39960</name>
</gene>
<sequence>MHMLDPCELAARRFPLIPRGKPPCPPLDARLAQIRTRATDRTLLRAAQAHNLAALTASDTGQPELAHQLCIRQVTLFLAAQPFNADTAKLALQPLINIGRLLTRDGQGTAAYHLFEQLLAAAKSRTETEISGTTVSFARLTTSAAEHREIVRWLWTVLLTDGTRALVQAGRWTEALHHAHQHNAIGQRLLDGRQIAILAHSATGDHEIALATLDASDTAAPWETTVAATLRTLCLTRADQDSGTAATQMADRYLALDDPGRDHSAFRTRLGLCALDLTPDPATRPRITDALTRQALEAQDAYTARDLLTHRSGNATAGTDTRSALQDLVHAAALGRGTLPTEQQADLLESARLSETTLAATLHKHRSRPEKVR</sequence>
<dbReference type="EMBL" id="BAAAMJ010000052">
    <property type="protein sequence ID" value="GAA1928139.1"/>
    <property type="molecule type" value="Genomic_DNA"/>
</dbReference>
<dbReference type="Gene3D" id="1.25.40.10">
    <property type="entry name" value="Tetratricopeptide repeat domain"/>
    <property type="match status" value="1"/>
</dbReference>
<protein>
    <recommendedName>
        <fullName evidence="3">XRE family transcriptional regulator</fullName>
    </recommendedName>
</protein>
<dbReference type="RefSeq" id="WP_344264473.1">
    <property type="nucleotide sequence ID" value="NZ_BAAAMJ010000052.1"/>
</dbReference>
<reference evidence="1 2" key="1">
    <citation type="journal article" date="2019" name="Int. J. Syst. Evol. Microbiol.">
        <title>The Global Catalogue of Microorganisms (GCM) 10K type strain sequencing project: providing services to taxonomists for standard genome sequencing and annotation.</title>
        <authorList>
            <consortium name="The Broad Institute Genomics Platform"/>
            <consortium name="The Broad Institute Genome Sequencing Center for Infectious Disease"/>
            <person name="Wu L."/>
            <person name="Ma J."/>
        </authorList>
    </citation>
    <scope>NUCLEOTIDE SEQUENCE [LARGE SCALE GENOMIC DNA]</scope>
    <source>
        <strain evidence="1 2">JCM 13581</strain>
    </source>
</reference>
<evidence type="ECO:0008006" key="3">
    <source>
        <dbReference type="Google" id="ProtNLM"/>
    </source>
</evidence>
<organism evidence="1 2">
    <name type="scientific">Streptomyces sodiiphilus</name>
    <dbReference type="NCBI Taxonomy" id="226217"/>
    <lineage>
        <taxon>Bacteria</taxon>
        <taxon>Bacillati</taxon>
        <taxon>Actinomycetota</taxon>
        <taxon>Actinomycetes</taxon>
        <taxon>Kitasatosporales</taxon>
        <taxon>Streptomycetaceae</taxon>
        <taxon>Streptomyces</taxon>
    </lineage>
</organism>
<comment type="caution">
    <text evidence="1">The sequence shown here is derived from an EMBL/GenBank/DDBJ whole genome shotgun (WGS) entry which is preliminary data.</text>
</comment>
<name>A0ABN2PSW9_9ACTN</name>
<keyword evidence="2" id="KW-1185">Reference proteome</keyword>
<dbReference type="Proteomes" id="UP001501303">
    <property type="component" value="Unassembled WGS sequence"/>
</dbReference>
<evidence type="ECO:0000313" key="1">
    <source>
        <dbReference type="EMBL" id="GAA1928139.1"/>
    </source>
</evidence>
<evidence type="ECO:0000313" key="2">
    <source>
        <dbReference type="Proteomes" id="UP001501303"/>
    </source>
</evidence>
<accession>A0ABN2PSW9</accession>
<dbReference type="InterPro" id="IPR011990">
    <property type="entry name" value="TPR-like_helical_dom_sf"/>
</dbReference>
<proteinExistence type="predicted"/>